<comment type="caution">
    <text evidence="1">The sequence shown here is derived from an EMBL/GenBank/DDBJ whole genome shotgun (WGS) entry which is preliminary data.</text>
</comment>
<evidence type="ECO:0000313" key="1">
    <source>
        <dbReference type="EMBL" id="MCW3487365.1"/>
    </source>
</evidence>
<keyword evidence="2" id="KW-1185">Reference proteome</keyword>
<gene>
    <name evidence="1" type="ORF">OL497_25945</name>
</gene>
<name>A0ABT3ITS0_9BACT</name>
<dbReference type="EMBL" id="JAPDNS010000002">
    <property type="protein sequence ID" value="MCW3487365.1"/>
    <property type="molecule type" value="Genomic_DNA"/>
</dbReference>
<evidence type="ECO:0000313" key="2">
    <source>
        <dbReference type="Proteomes" id="UP001207742"/>
    </source>
</evidence>
<sequence>MGQAIQPQQLLTASNMAMPVISGCCGIRGHGIDSNRLPGTFRSMVTTLAAFSFTYIITTQVPIV</sequence>
<evidence type="ECO:0008006" key="3">
    <source>
        <dbReference type="Google" id="ProtNLM"/>
    </source>
</evidence>
<dbReference type="RefSeq" id="WP_264734175.1">
    <property type="nucleotide sequence ID" value="NZ_JAPDNR010000001.1"/>
</dbReference>
<organism evidence="1 2">
    <name type="scientific">Chitinophaga nivalis</name>
    <dbReference type="NCBI Taxonomy" id="2991709"/>
    <lineage>
        <taxon>Bacteria</taxon>
        <taxon>Pseudomonadati</taxon>
        <taxon>Bacteroidota</taxon>
        <taxon>Chitinophagia</taxon>
        <taxon>Chitinophagales</taxon>
        <taxon>Chitinophagaceae</taxon>
        <taxon>Chitinophaga</taxon>
    </lineage>
</organism>
<dbReference type="Proteomes" id="UP001207742">
    <property type="component" value="Unassembled WGS sequence"/>
</dbReference>
<protein>
    <recommendedName>
        <fullName evidence="3">SLC26A/SulP transporter domain-containing protein</fullName>
    </recommendedName>
</protein>
<proteinExistence type="predicted"/>
<accession>A0ABT3ITS0</accession>
<reference evidence="1 2" key="1">
    <citation type="submission" date="2022-10" db="EMBL/GenBank/DDBJ databases">
        <title>Chitinophaga nivalis PC15 sp. nov., isolated from Pyeongchang county, South Korea.</title>
        <authorList>
            <person name="Trinh H.N."/>
        </authorList>
    </citation>
    <scope>NUCLEOTIDE SEQUENCE [LARGE SCALE GENOMIC DNA]</scope>
    <source>
        <strain evidence="1 2">PC14</strain>
    </source>
</reference>